<evidence type="ECO:0000256" key="12">
    <source>
        <dbReference type="ARBA" id="ARBA00023242"/>
    </source>
</evidence>
<feature type="transmembrane region" description="Helical" evidence="14">
    <location>
        <begin position="229"/>
        <end position="247"/>
    </location>
</feature>
<keyword evidence="5 14" id="KW-0812">Transmembrane</keyword>
<feature type="transmembrane region" description="Helical" evidence="14">
    <location>
        <begin position="24"/>
        <end position="44"/>
    </location>
</feature>
<evidence type="ECO:0000256" key="2">
    <source>
        <dbReference type="ARBA" id="ARBA00004567"/>
    </source>
</evidence>
<feature type="compositionally biased region" description="Low complexity" evidence="13">
    <location>
        <begin position="633"/>
        <end position="642"/>
    </location>
</feature>
<dbReference type="OrthoDB" id="67850at2759"/>
<evidence type="ECO:0000256" key="3">
    <source>
        <dbReference type="ARBA" id="ARBA00005760"/>
    </source>
</evidence>
<feature type="transmembrane region" description="Helical" evidence="14">
    <location>
        <begin position="112"/>
        <end position="132"/>
    </location>
</feature>
<evidence type="ECO:0000256" key="13">
    <source>
        <dbReference type="SAM" id="MobiDB-lite"/>
    </source>
</evidence>
<keyword evidence="10" id="KW-0906">Nuclear pore complex</keyword>
<keyword evidence="11 14" id="KW-0472">Membrane</keyword>
<keyword evidence="9" id="KW-0811">Translocation</keyword>
<dbReference type="PANTHER" id="PTHR13269:SF6">
    <property type="entry name" value="NUCLEOPORIN NDC1"/>
    <property type="match status" value="1"/>
</dbReference>
<dbReference type="GeneID" id="25330289"/>
<keyword evidence="12" id="KW-0539">Nucleus</keyword>
<dbReference type="Proteomes" id="UP000054342">
    <property type="component" value="Unassembled WGS sequence"/>
</dbReference>
<evidence type="ECO:0000313" key="15">
    <source>
        <dbReference type="EMBL" id="KIW52758.1"/>
    </source>
</evidence>
<evidence type="ECO:0000256" key="11">
    <source>
        <dbReference type="ARBA" id="ARBA00023136"/>
    </source>
</evidence>
<evidence type="ECO:0000256" key="4">
    <source>
        <dbReference type="ARBA" id="ARBA00022448"/>
    </source>
</evidence>
<comment type="subcellular location">
    <subcellularLocation>
        <location evidence="1">Nucleus membrane</location>
        <topology evidence="1">Multi-pass membrane protein</topology>
    </subcellularLocation>
    <subcellularLocation>
        <location evidence="2">Nucleus</location>
        <location evidence="2">Nuclear pore complex</location>
    </subcellularLocation>
</comment>
<sequence length="703" mass="78511">MSTIASSPAIPRPRPYRRSLNSTLHTRFVHAALISLLIALNNAFWLGSNRGASAQLFVRNDSLILADLFWSWFPFGPAGIKALLFFISSLSIFFLQIATLKIGRWMTTSPFAVFRTIALSKTTVWTVFWYFWSAIFFTEVYVWSSPDLSWTIPGSHNAPEMLNEKPIFFRLYAQLLALTYAGVHLYLGNSSLIIPISKLPSTPSPEGNAQSTHPIRPVQIQLQQKLPGAVMRSAVCAGLVMVAAPFLNTLFFRRTLWHIHLTIAKIWSNLSRANARPTGIPPLGPTYLARCLFAGFLLALTWELTAILFSTYLSQEPTKAGLPLSNTSKDPNGTLLTGLRAKRDVVRTFAFWELAIIAQKHKDRRKTIFEDIERPTGPIWAQMSEAGLKILQEIDTRILGPAPKQPQPQADSTVTGLPHIVPEVQTQSIFQANPKPTVGESLVLSPLRHIGSSNQPWRPPIEETTKAVEMKLLEYARPPGADQVQSQSLIEQWTMSLQKSPIGWFFTSTKTARINVAVLGSPNDDAALIVDVIDSITKMLVASLTEDTYGKATPTVPETVRQFTKTLTTIEAFVAKNDISKSGGIEEVEIITERLRAGLKELLAAFQLYLLDVGLGIADLNQAKKAVEPPKSEPQQPKPVEQPTRRQLFAKDTQKEDTNPQRAQQRQESRRIEPSQRSSGLQRKPSTSRNARQQPRREMEQVR</sequence>
<feature type="transmembrane region" description="Helical" evidence="14">
    <location>
        <begin position="167"/>
        <end position="187"/>
    </location>
</feature>
<dbReference type="GO" id="GO:0005816">
    <property type="term" value="C:spindle pole body"/>
    <property type="evidence" value="ECO:0007669"/>
    <property type="project" value="TreeGrafter"/>
</dbReference>
<dbReference type="PANTHER" id="PTHR13269">
    <property type="entry name" value="NUCLEOPORIN NDC1"/>
    <property type="match status" value="1"/>
</dbReference>
<evidence type="ECO:0000256" key="9">
    <source>
        <dbReference type="ARBA" id="ARBA00023010"/>
    </source>
</evidence>
<dbReference type="EMBL" id="KN847321">
    <property type="protein sequence ID" value="KIW52758.1"/>
    <property type="molecule type" value="Genomic_DNA"/>
</dbReference>
<dbReference type="InterPro" id="IPR019049">
    <property type="entry name" value="Nucleoporin_prot_Ndc1/Nup"/>
</dbReference>
<gene>
    <name evidence="15" type="ORF">PV05_08381</name>
</gene>
<evidence type="ECO:0000256" key="6">
    <source>
        <dbReference type="ARBA" id="ARBA00022816"/>
    </source>
</evidence>
<reference evidence="15 16" key="1">
    <citation type="submission" date="2015-01" db="EMBL/GenBank/DDBJ databases">
        <title>The Genome Sequence of Exophiala xenobiotica CBS118157.</title>
        <authorList>
            <consortium name="The Broad Institute Genomics Platform"/>
            <person name="Cuomo C."/>
            <person name="de Hoog S."/>
            <person name="Gorbushina A."/>
            <person name="Stielow B."/>
            <person name="Teixiera M."/>
            <person name="Abouelleil A."/>
            <person name="Chapman S.B."/>
            <person name="Priest M."/>
            <person name="Young S.K."/>
            <person name="Wortman J."/>
            <person name="Nusbaum C."/>
            <person name="Birren B."/>
        </authorList>
    </citation>
    <scope>NUCLEOTIDE SEQUENCE [LARGE SCALE GENOMIC DNA]</scope>
    <source>
        <strain evidence="15 16">CBS 118157</strain>
    </source>
</reference>
<dbReference type="Pfam" id="PF09531">
    <property type="entry name" value="Ndc1_Nup"/>
    <property type="match status" value="1"/>
</dbReference>
<evidence type="ECO:0008006" key="17">
    <source>
        <dbReference type="Google" id="ProtNLM"/>
    </source>
</evidence>
<proteinExistence type="inferred from homology"/>
<dbReference type="GO" id="GO:0070762">
    <property type="term" value="C:nuclear pore transmembrane ring"/>
    <property type="evidence" value="ECO:0007669"/>
    <property type="project" value="TreeGrafter"/>
</dbReference>
<keyword evidence="4" id="KW-0813">Transport</keyword>
<evidence type="ECO:0000256" key="8">
    <source>
        <dbReference type="ARBA" id="ARBA00022989"/>
    </source>
</evidence>
<evidence type="ECO:0000256" key="7">
    <source>
        <dbReference type="ARBA" id="ARBA00022927"/>
    </source>
</evidence>
<organism evidence="15 16">
    <name type="scientific">Exophiala xenobiotica</name>
    <dbReference type="NCBI Taxonomy" id="348802"/>
    <lineage>
        <taxon>Eukaryota</taxon>
        <taxon>Fungi</taxon>
        <taxon>Dikarya</taxon>
        <taxon>Ascomycota</taxon>
        <taxon>Pezizomycotina</taxon>
        <taxon>Eurotiomycetes</taxon>
        <taxon>Chaetothyriomycetidae</taxon>
        <taxon>Chaetothyriales</taxon>
        <taxon>Herpotrichiellaceae</taxon>
        <taxon>Exophiala</taxon>
    </lineage>
</organism>
<comment type="similarity">
    <text evidence="3">Belongs to the NDC1 family.</text>
</comment>
<evidence type="ECO:0000256" key="10">
    <source>
        <dbReference type="ARBA" id="ARBA00023132"/>
    </source>
</evidence>
<keyword evidence="8 14" id="KW-1133">Transmembrane helix</keyword>
<protein>
    <recommendedName>
        <fullName evidence="17">Nuclear envelope protein</fullName>
    </recommendedName>
</protein>
<feature type="region of interest" description="Disordered" evidence="13">
    <location>
        <begin position="626"/>
        <end position="703"/>
    </location>
</feature>
<evidence type="ECO:0000256" key="1">
    <source>
        <dbReference type="ARBA" id="ARBA00004232"/>
    </source>
</evidence>
<feature type="compositionally biased region" description="Basic and acidic residues" evidence="13">
    <location>
        <begin position="652"/>
        <end position="674"/>
    </location>
</feature>
<dbReference type="GO" id="GO:0051028">
    <property type="term" value="P:mRNA transport"/>
    <property type="evidence" value="ECO:0007669"/>
    <property type="project" value="UniProtKB-KW"/>
</dbReference>
<dbReference type="GO" id="GO:0031965">
    <property type="term" value="C:nuclear membrane"/>
    <property type="evidence" value="ECO:0007669"/>
    <property type="project" value="UniProtKB-SubCell"/>
</dbReference>
<dbReference type="STRING" id="348802.A0A0D2EBL1"/>
<keyword evidence="6" id="KW-0509">mRNA transport</keyword>
<feature type="compositionally biased region" description="Polar residues" evidence="13">
    <location>
        <begin position="675"/>
        <end position="693"/>
    </location>
</feature>
<dbReference type="GO" id="GO:0070631">
    <property type="term" value="P:spindle pole body localization"/>
    <property type="evidence" value="ECO:0007669"/>
    <property type="project" value="TreeGrafter"/>
</dbReference>
<dbReference type="GO" id="GO:0006999">
    <property type="term" value="P:nuclear pore organization"/>
    <property type="evidence" value="ECO:0007669"/>
    <property type="project" value="TreeGrafter"/>
</dbReference>
<dbReference type="AlphaFoldDB" id="A0A0D2EBL1"/>
<dbReference type="GO" id="GO:0015031">
    <property type="term" value="P:protein transport"/>
    <property type="evidence" value="ECO:0007669"/>
    <property type="project" value="UniProtKB-KW"/>
</dbReference>
<dbReference type="RefSeq" id="XP_013313343.1">
    <property type="nucleotide sequence ID" value="XM_013457889.1"/>
</dbReference>
<dbReference type="GO" id="GO:0106166">
    <property type="term" value="F:spindle pole body-nuclear membrane anchor activity"/>
    <property type="evidence" value="ECO:0007669"/>
    <property type="project" value="TreeGrafter"/>
</dbReference>
<keyword evidence="16" id="KW-1185">Reference proteome</keyword>
<keyword evidence="7" id="KW-0653">Protein transport</keyword>
<feature type="transmembrane region" description="Helical" evidence="14">
    <location>
        <begin position="79"/>
        <end position="100"/>
    </location>
</feature>
<evidence type="ECO:0000256" key="14">
    <source>
        <dbReference type="SAM" id="Phobius"/>
    </source>
</evidence>
<evidence type="ECO:0000313" key="16">
    <source>
        <dbReference type="Proteomes" id="UP000054342"/>
    </source>
</evidence>
<evidence type="ECO:0000256" key="5">
    <source>
        <dbReference type="ARBA" id="ARBA00022692"/>
    </source>
</evidence>
<accession>A0A0D2EBL1</accession>
<name>A0A0D2EBL1_9EURO</name>